<feature type="compositionally biased region" description="Basic and acidic residues" evidence="5">
    <location>
        <begin position="597"/>
        <end position="618"/>
    </location>
</feature>
<dbReference type="InterPro" id="IPR003347">
    <property type="entry name" value="JmjC_dom"/>
</dbReference>
<dbReference type="InterPro" id="IPR045109">
    <property type="entry name" value="LSDs-like"/>
</dbReference>
<sequence>MLIVVLIPRRGREWGSLELTKLQVEKTAGVGSPKCGVINVVTKTKWCVVPNVKLKDIALLASLDVRFCGYDQTNWEMKIGNTTRTHLMNVEVKFSDEEKLEYSKHIVRALLPALEQFNTEQMIEKQIIRFKHWQIQRLSITSAKNGACTGTTEVKIRDQTNVAMASKWKPKENGTIPCPPKDMRGCSKGTLNLRCIFSENWVSQLLLKAKEIARKCKLKEMHNNSELHYSCSKSKGENDTSDGKLRKAAARENSDDNYVCCPAAVDTQRANLRHFRLHLLKGEPVVLEMNIYPFFKGYMEGRFDSYGWPQLLKLNDWPPSGIFDEWLPRHGAEFSSCLPFIEYAHPQYGYLNLALRLPDNCSKPDLGPKAYIAYGFPKDLGRGDSVTKLHYAVTDTVNVLMHTQAVVPTNEQLSTIEKLKQIHKAQDQREFVADANRMHESKDENKKYSQQSVKADCKTNKEGEEYQYREDSSSLFGQDRPEGFEEADGGALWDVFRRQGIEPWTFVQKLGEAVFVPAGCPHQVRNLKFCINVAVDFVSPENVNECIRLTEEFRKLPRNHDAQVDKLERLNSEAGISTVPSMPKSSVSEDLSSSKTAKREEYVAPNEDEKPRTAEVNRHSPLPVPDHLSSANKAMPGPSMTKYSSVLEDLSSSKIAKREEYVAPSEDEKPRTAEVNLHPPFQFDNVHLSSAEKDQACQNLPPFVLEDLSSSETAKREKYVATSEDEKPRTAEVNLHPPFQFDIIHLSSAEKAEESTSVPSQKLKQSMNIEDVESTFQTVHCFLKSLPEQFQPKIRPPEKQY</sequence>
<organism evidence="7 8">
    <name type="scientific">Anisodus tanguticus</name>
    <dbReference type="NCBI Taxonomy" id="243964"/>
    <lineage>
        <taxon>Eukaryota</taxon>
        <taxon>Viridiplantae</taxon>
        <taxon>Streptophyta</taxon>
        <taxon>Embryophyta</taxon>
        <taxon>Tracheophyta</taxon>
        <taxon>Spermatophyta</taxon>
        <taxon>Magnoliopsida</taxon>
        <taxon>eudicotyledons</taxon>
        <taxon>Gunneridae</taxon>
        <taxon>Pentapetalae</taxon>
        <taxon>asterids</taxon>
        <taxon>lamiids</taxon>
        <taxon>Solanales</taxon>
        <taxon>Solanaceae</taxon>
        <taxon>Solanoideae</taxon>
        <taxon>Hyoscyameae</taxon>
        <taxon>Anisodus</taxon>
    </lineage>
</organism>
<keyword evidence="4" id="KW-0539">Nucleus</keyword>
<dbReference type="GO" id="GO:0031490">
    <property type="term" value="F:chromatin DNA binding"/>
    <property type="evidence" value="ECO:0007669"/>
    <property type="project" value="TreeGrafter"/>
</dbReference>
<dbReference type="GO" id="GO:0046872">
    <property type="term" value="F:metal ion binding"/>
    <property type="evidence" value="ECO:0007669"/>
    <property type="project" value="UniProtKB-KW"/>
</dbReference>
<dbReference type="AlphaFoldDB" id="A0AAE1RTE7"/>
<dbReference type="SMART" id="SM00558">
    <property type="entry name" value="JmjC"/>
    <property type="match status" value="1"/>
</dbReference>
<dbReference type="GO" id="GO:0000118">
    <property type="term" value="C:histone deacetylase complex"/>
    <property type="evidence" value="ECO:0007669"/>
    <property type="project" value="TreeGrafter"/>
</dbReference>
<feature type="compositionally biased region" description="Basic and acidic residues" evidence="5">
    <location>
        <begin position="438"/>
        <end position="447"/>
    </location>
</feature>
<reference evidence="7" key="1">
    <citation type="submission" date="2023-12" db="EMBL/GenBank/DDBJ databases">
        <title>Genome assembly of Anisodus tanguticus.</title>
        <authorList>
            <person name="Wang Y.-J."/>
        </authorList>
    </citation>
    <scope>NUCLEOTIDE SEQUENCE</scope>
    <source>
        <strain evidence="7">KB-2021</strain>
        <tissue evidence="7">Leaf</tissue>
    </source>
</reference>
<dbReference type="GO" id="GO:0006357">
    <property type="term" value="P:regulation of transcription by RNA polymerase II"/>
    <property type="evidence" value="ECO:0007669"/>
    <property type="project" value="TreeGrafter"/>
</dbReference>
<evidence type="ECO:0000313" key="7">
    <source>
        <dbReference type="EMBL" id="KAK4356884.1"/>
    </source>
</evidence>
<name>A0AAE1RTE7_9SOLA</name>
<comment type="subcellular location">
    <subcellularLocation>
        <location evidence="1">Nucleus</location>
    </subcellularLocation>
</comment>
<evidence type="ECO:0000256" key="3">
    <source>
        <dbReference type="ARBA" id="ARBA00022723"/>
    </source>
</evidence>
<feature type="region of interest" description="Disordered" evidence="5">
    <location>
        <begin position="574"/>
        <end position="639"/>
    </location>
</feature>
<gene>
    <name evidence="7" type="ORF">RND71_022494</name>
</gene>
<evidence type="ECO:0000256" key="1">
    <source>
        <dbReference type="ARBA" id="ARBA00004123"/>
    </source>
</evidence>
<evidence type="ECO:0000256" key="2">
    <source>
        <dbReference type="ARBA" id="ARBA00006801"/>
    </source>
</evidence>
<feature type="region of interest" description="Disordered" evidence="5">
    <location>
        <begin position="438"/>
        <end position="480"/>
    </location>
</feature>
<comment type="similarity">
    <text evidence="2">Belongs to the JARID1 histone demethylase family.</text>
</comment>
<feature type="compositionally biased region" description="Basic and acidic residues" evidence="5">
    <location>
        <begin position="455"/>
        <end position="472"/>
    </location>
</feature>
<feature type="region of interest" description="Disordered" evidence="5">
    <location>
        <begin position="229"/>
        <end position="248"/>
    </location>
</feature>
<dbReference type="GO" id="GO:0000785">
    <property type="term" value="C:chromatin"/>
    <property type="evidence" value="ECO:0007669"/>
    <property type="project" value="TreeGrafter"/>
</dbReference>
<dbReference type="PROSITE" id="PS51184">
    <property type="entry name" value="JMJC"/>
    <property type="match status" value="1"/>
</dbReference>
<dbReference type="EMBL" id="JAVYJV010000012">
    <property type="protein sequence ID" value="KAK4356884.1"/>
    <property type="molecule type" value="Genomic_DNA"/>
</dbReference>
<dbReference type="PANTHER" id="PTHR12549">
    <property type="entry name" value="JMJC DOMAIN-CONTAINING HISTONE DEMETHYLATION PROTEIN"/>
    <property type="match status" value="1"/>
</dbReference>
<dbReference type="Pfam" id="PF02373">
    <property type="entry name" value="JmjC"/>
    <property type="match status" value="1"/>
</dbReference>
<keyword evidence="3" id="KW-0479">Metal-binding</keyword>
<dbReference type="Proteomes" id="UP001291623">
    <property type="component" value="Unassembled WGS sequence"/>
</dbReference>
<dbReference type="PANTHER" id="PTHR12549:SF49">
    <property type="entry name" value="LYSINE-SPECIFIC DEMETHYLASE JMJ25-LIKE ISOFORM X1"/>
    <property type="match status" value="1"/>
</dbReference>
<proteinExistence type="inferred from homology"/>
<protein>
    <recommendedName>
        <fullName evidence="6">JmjC domain-containing protein</fullName>
    </recommendedName>
</protein>
<evidence type="ECO:0000256" key="5">
    <source>
        <dbReference type="SAM" id="MobiDB-lite"/>
    </source>
</evidence>
<feature type="compositionally biased region" description="Polar residues" evidence="5">
    <location>
        <begin position="574"/>
        <end position="584"/>
    </location>
</feature>
<evidence type="ECO:0000259" key="6">
    <source>
        <dbReference type="PROSITE" id="PS51184"/>
    </source>
</evidence>
<evidence type="ECO:0000256" key="4">
    <source>
        <dbReference type="ARBA" id="ARBA00023242"/>
    </source>
</evidence>
<keyword evidence="8" id="KW-1185">Reference proteome</keyword>
<dbReference type="GO" id="GO:0032454">
    <property type="term" value="F:histone H3K9 demethylase activity"/>
    <property type="evidence" value="ECO:0007669"/>
    <property type="project" value="InterPro"/>
</dbReference>
<comment type="caution">
    <text evidence="7">The sequence shown here is derived from an EMBL/GenBank/DDBJ whole genome shotgun (WGS) entry which is preliminary data.</text>
</comment>
<feature type="compositionally biased region" description="Low complexity" evidence="5">
    <location>
        <begin position="585"/>
        <end position="594"/>
    </location>
</feature>
<dbReference type="SUPFAM" id="SSF51197">
    <property type="entry name" value="Clavaminate synthase-like"/>
    <property type="match status" value="1"/>
</dbReference>
<dbReference type="Gene3D" id="2.60.120.650">
    <property type="entry name" value="Cupin"/>
    <property type="match status" value="2"/>
</dbReference>
<evidence type="ECO:0000313" key="8">
    <source>
        <dbReference type="Proteomes" id="UP001291623"/>
    </source>
</evidence>
<dbReference type="GO" id="GO:0003712">
    <property type="term" value="F:transcription coregulator activity"/>
    <property type="evidence" value="ECO:0007669"/>
    <property type="project" value="TreeGrafter"/>
</dbReference>
<accession>A0AAE1RTE7</accession>
<feature type="compositionally biased region" description="Basic and acidic residues" evidence="5">
    <location>
        <begin position="234"/>
        <end position="248"/>
    </location>
</feature>
<feature type="domain" description="JmjC" evidence="6">
    <location>
        <begin position="346"/>
        <end position="554"/>
    </location>
</feature>